<evidence type="ECO:0000259" key="7">
    <source>
        <dbReference type="SMART" id="SM00220"/>
    </source>
</evidence>
<dbReference type="GO" id="GO:0008023">
    <property type="term" value="C:transcription elongation factor complex"/>
    <property type="evidence" value="ECO:0007669"/>
    <property type="project" value="TreeGrafter"/>
</dbReference>
<feature type="compositionally biased region" description="Acidic residues" evidence="6">
    <location>
        <begin position="90"/>
        <end position="104"/>
    </location>
</feature>
<dbReference type="InterPro" id="IPR000719">
    <property type="entry name" value="Prot_kinase_dom"/>
</dbReference>
<feature type="region of interest" description="Disordered" evidence="6">
    <location>
        <begin position="446"/>
        <end position="479"/>
    </location>
</feature>
<gene>
    <name evidence="8" type="ORF">NEZAVI_LOCUS9289</name>
</gene>
<keyword evidence="5" id="KW-0067">ATP-binding</keyword>
<dbReference type="SUPFAM" id="SSF56112">
    <property type="entry name" value="Protein kinase-like (PK-like)"/>
    <property type="match status" value="1"/>
</dbReference>
<evidence type="ECO:0000256" key="4">
    <source>
        <dbReference type="ARBA" id="ARBA00022777"/>
    </source>
</evidence>
<evidence type="ECO:0000256" key="2">
    <source>
        <dbReference type="ARBA" id="ARBA00022679"/>
    </source>
</evidence>
<dbReference type="PANTHER" id="PTHR10145:SF6">
    <property type="entry name" value="TRANSCRIPTION ELONGATION FACTOR SPT6"/>
    <property type="match status" value="1"/>
</dbReference>
<dbReference type="GO" id="GO:0034728">
    <property type="term" value="P:nucleosome organization"/>
    <property type="evidence" value="ECO:0007669"/>
    <property type="project" value="TreeGrafter"/>
</dbReference>
<keyword evidence="1" id="KW-0723">Serine/threonine-protein kinase</keyword>
<dbReference type="GO" id="GO:0003677">
    <property type="term" value="F:DNA binding"/>
    <property type="evidence" value="ECO:0007669"/>
    <property type="project" value="InterPro"/>
</dbReference>
<keyword evidence="3" id="KW-0547">Nucleotide-binding</keyword>
<feature type="compositionally biased region" description="Acidic residues" evidence="6">
    <location>
        <begin position="454"/>
        <end position="470"/>
    </location>
</feature>
<dbReference type="Gene3D" id="1.10.510.10">
    <property type="entry name" value="Transferase(Phosphotransferase) domain 1"/>
    <property type="match status" value="1"/>
</dbReference>
<feature type="compositionally biased region" description="Acidic residues" evidence="6">
    <location>
        <begin position="230"/>
        <end position="248"/>
    </location>
</feature>
<evidence type="ECO:0000313" key="9">
    <source>
        <dbReference type="Proteomes" id="UP001152798"/>
    </source>
</evidence>
<feature type="region of interest" description="Disordered" evidence="6">
    <location>
        <begin position="124"/>
        <end position="200"/>
    </location>
</feature>
<feature type="compositionally biased region" description="Acidic residues" evidence="6">
    <location>
        <begin position="168"/>
        <end position="186"/>
    </location>
</feature>
<dbReference type="InterPro" id="IPR017072">
    <property type="entry name" value="TF_Spt6"/>
</dbReference>
<dbReference type="GO" id="GO:0140673">
    <property type="term" value="P:transcription elongation-coupled chromatin remodeling"/>
    <property type="evidence" value="ECO:0007669"/>
    <property type="project" value="InterPro"/>
</dbReference>
<keyword evidence="9" id="KW-1185">Reference proteome</keyword>
<feature type="region of interest" description="Disordered" evidence="6">
    <location>
        <begin position="1"/>
        <end position="106"/>
    </location>
</feature>
<dbReference type="Pfam" id="PF14641">
    <property type="entry name" value="HTH_44"/>
    <property type="match status" value="1"/>
</dbReference>
<dbReference type="InterPro" id="IPR011009">
    <property type="entry name" value="Kinase-like_dom_sf"/>
</dbReference>
<dbReference type="GO" id="GO:0004674">
    <property type="term" value="F:protein serine/threonine kinase activity"/>
    <property type="evidence" value="ECO:0007669"/>
    <property type="project" value="UniProtKB-KW"/>
</dbReference>
<dbReference type="InterPro" id="IPR028083">
    <property type="entry name" value="Spt6_acidic_N_dom"/>
</dbReference>
<dbReference type="GO" id="GO:0005524">
    <property type="term" value="F:ATP binding"/>
    <property type="evidence" value="ECO:0007669"/>
    <property type="project" value="UniProtKB-KW"/>
</dbReference>
<dbReference type="FunFam" id="1.10.10.650:FF:000002">
    <property type="entry name" value="Transcription elongation factor spt6"/>
    <property type="match status" value="1"/>
</dbReference>
<feature type="compositionally biased region" description="Basic and acidic residues" evidence="6">
    <location>
        <begin position="150"/>
        <end position="167"/>
    </location>
</feature>
<dbReference type="Gene3D" id="3.30.200.20">
    <property type="entry name" value="Phosphorylase Kinase, domain 1"/>
    <property type="match status" value="1"/>
</dbReference>
<dbReference type="InterPro" id="IPR023319">
    <property type="entry name" value="Tex-like_HTH_dom_sf"/>
</dbReference>
<feature type="compositionally biased region" description="Acidic residues" evidence="6">
    <location>
        <begin position="1"/>
        <end position="19"/>
    </location>
</feature>
<dbReference type="SUPFAM" id="SSF158832">
    <property type="entry name" value="Tex N-terminal region-like"/>
    <property type="match status" value="1"/>
</dbReference>
<evidence type="ECO:0000256" key="3">
    <source>
        <dbReference type="ARBA" id="ARBA00022741"/>
    </source>
</evidence>
<dbReference type="OrthoDB" id="343921at2759"/>
<dbReference type="Pfam" id="PF14632">
    <property type="entry name" value="SPT6_acidic"/>
    <property type="match status" value="1"/>
</dbReference>
<dbReference type="AlphaFoldDB" id="A0A9P0HCW3"/>
<feature type="compositionally biased region" description="Acidic residues" evidence="6">
    <location>
        <begin position="34"/>
        <end position="44"/>
    </location>
</feature>
<evidence type="ECO:0000256" key="5">
    <source>
        <dbReference type="ARBA" id="ARBA00022840"/>
    </source>
</evidence>
<feature type="domain" description="Protein kinase" evidence="7">
    <location>
        <begin position="486"/>
        <end position="629"/>
    </location>
</feature>
<sequence length="677" mass="80045">MADFIDSEAEESEDEEELEVHEKKKLKRLKAMESDEDEEEEDDEERLREELKDLIDDNPIEEESESDGSGSEEGSGEDRGGEKRKKHDEDFDDRLEDEDYDLLEENLGRKVERRKRFKRLRRIEDEESDGERVEDEGEVREAIANELFEGSDHEEDRSSSRGPAPERYEDEEEDGEYSDADDFIVDDEGRPIADKRKKRKPIFTDAALQEAQDIFGVDFDYEDFERLGEDEYEEEEDEDEYVDEEGIEDSERRRKPTKKAARKKPTRKSIFEIYEPSELKRGHFTDFDNKEWGNTMERGKPKKEPQTVEKIKKALDFMRNQNFEVPFIAFYRKEYVLPELNINDLWRVFKYDAKWCQLRSRKMTLLSLMEKMRDYQAEQLMKDIDAPIPDHVRVIKDDDIERLKAVQTTEELKDVHSHFLMYYADEVKIMLEATRIKEREAAKAKARQEKQLDENGDPIETEVEEQEEPLPPEIPSVKHSIRSGPYAICRKAGIGRSAYDNVTKTKVAIKKISPFEHQTYCQRTLREIKILTRFKHENIIDIRDILRATTIDQMKDVYIVQCLMETDLYKLLKTQARSYLQSLPYKPKVPWTKLFPNADPKALDLLDKMLTFNPHNRIVVDDALAHPYLEQYYDPADEPVAEEPFRFAMELDDLPKETLKEFIFEETVLFKQRNPNI</sequence>
<accession>A0A9P0HCW3</accession>
<dbReference type="PANTHER" id="PTHR10145">
    <property type="entry name" value="TRANSCRIPTION ELONGATION FACTOR SPT6"/>
    <property type="match status" value="1"/>
</dbReference>
<dbReference type="InterPro" id="IPR028088">
    <property type="entry name" value="Spt6_HTH_DNA-bd_dom"/>
</dbReference>
<reference evidence="8" key="1">
    <citation type="submission" date="2022-01" db="EMBL/GenBank/DDBJ databases">
        <authorList>
            <person name="King R."/>
        </authorList>
    </citation>
    <scope>NUCLEOTIDE SEQUENCE</scope>
</reference>
<dbReference type="Proteomes" id="UP001152798">
    <property type="component" value="Chromosome 4"/>
</dbReference>
<organism evidence="8 9">
    <name type="scientific">Nezara viridula</name>
    <name type="common">Southern green stink bug</name>
    <name type="synonym">Cimex viridulus</name>
    <dbReference type="NCBI Taxonomy" id="85310"/>
    <lineage>
        <taxon>Eukaryota</taxon>
        <taxon>Metazoa</taxon>
        <taxon>Ecdysozoa</taxon>
        <taxon>Arthropoda</taxon>
        <taxon>Hexapoda</taxon>
        <taxon>Insecta</taxon>
        <taxon>Pterygota</taxon>
        <taxon>Neoptera</taxon>
        <taxon>Paraneoptera</taxon>
        <taxon>Hemiptera</taxon>
        <taxon>Heteroptera</taxon>
        <taxon>Panheteroptera</taxon>
        <taxon>Pentatomomorpha</taxon>
        <taxon>Pentatomoidea</taxon>
        <taxon>Pentatomidae</taxon>
        <taxon>Pentatominae</taxon>
        <taxon>Nezara</taxon>
    </lineage>
</organism>
<name>A0A9P0HCW3_NEZVI</name>
<feature type="region of interest" description="Disordered" evidence="6">
    <location>
        <begin position="226"/>
        <end position="261"/>
    </location>
</feature>
<protein>
    <recommendedName>
        <fullName evidence="7">Protein kinase domain-containing protein</fullName>
    </recommendedName>
</protein>
<proteinExistence type="predicted"/>
<dbReference type="FunFam" id="3.30.200.20:FF:000046">
    <property type="entry name" value="Mitogen-activated protein kinase"/>
    <property type="match status" value="1"/>
</dbReference>
<dbReference type="Gene3D" id="1.10.10.650">
    <property type="entry name" value="RuvA domain 2-like"/>
    <property type="match status" value="1"/>
</dbReference>
<keyword evidence="4" id="KW-0418">Kinase</keyword>
<dbReference type="SMART" id="SM00220">
    <property type="entry name" value="S_TKc"/>
    <property type="match status" value="1"/>
</dbReference>
<evidence type="ECO:0000256" key="6">
    <source>
        <dbReference type="SAM" id="MobiDB-lite"/>
    </source>
</evidence>
<dbReference type="Pfam" id="PF07714">
    <property type="entry name" value="PK_Tyr_Ser-Thr"/>
    <property type="match status" value="1"/>
</dbReference>
<evidence type="ECO:0000313" key="8">
    <source>
        <dbReference type="EMBL" id="CAH1399960.1"/>
    </source>
</evidence>
<dbReference type="InterPro" id="IPR001245">
    <property type="entry name" value="Ser-Thr/Tyr_kinase_cat_dom"/>
</dbReference>
<feature type="compositionally biased region" description="Acidic residues" evidence="6">
    <location>
        <begin position="56"/>
        <end position="66"/>
    </location>
</feature>
<feature type="compositionally biased region" description="Acidic residues" evidence="6">
    <location>
        <begin position="125"/>
        <end position="138"/>
    </location>
</feature>
<dbReference type="GO" id="GO:0031491">
    <property type="term" value="F:nucleosome binding"/>
    <property type="evidence" value="ECO:0007669"/>
    <property type="project" value="TreeGrafter"/>
</dbReference>
<feature type="compositionally biased region" description="Basic and acidic residues" evidence="6">
    <location>
        <begin position="45"/>
        <end position="55"/>
    </location>
</feature>
<dbReference type="GO" id="GO:0042393">
    <property type="term" value="F:histone binding"/>
    <property type="evidence" value="ECO:0007669"/>
    <property type="project" value="TreeGrafter"/>
</dbReference>
<dbReference type="EMBL" id="OV725080">
    <property type="protein sequence ID" value="CAH1399960.1"/>
    <property type="molecule type" value="Genomic_DNA"/>
</dbReference>
<evidence type="ECO:0000256" key="1">
    <source>
        <dbReference type="ARBA" id="ARBA00022527"/>
    </source>
</evidence>
<keyword evidence="2" id="KW-0808">Transferase</keyword>
<dbReference type="FunFam" id="1.10.510.10:FF:000624">
    <property type="entry name" value="Mitogen-activated protein kinase"/>
    <property type="match status" value="1"/>
</dbReference>